<evidence type="ECO:0000313" key="5">
    <source>
        <dbReference type="Proteomes" id="UP000238479"/>
    </source>
</evidence>
<dbReference type="OMA" id="IWVGMDE"/>
<organism evidence="4 5">
    <name type="scientific">Rosa chinensis</name>
    <name type="common">China rose</name>
    <dbReference type="NCBI Taxonomy" id="74649"/>
    <lineage>
        <taxon>Eukaryota</taxon>
        <taxon>Viridiplantae</taxon>
        <taxon>Streptophyta</taxon>
        <taxon>Embryophyta</taxon>
        <taxon>Tracheophyta</taxon>
        <taxon>Spermatophyta</taxon>
        <taxon>Magnoliopsida</taxon>
        <taxon>eudicotyledons</taxon>
        <taxon>Gunneridae</taxon>
        <taxon>Pentapetalae</taxon>
        <taxon>rosids</taxon>
        <taxon>fabids</taxon>
        <taxon>Rosales</taxon>
        <taxon>Rosaceae</taxon>
        <taxon>Rosoideae</taxon>
        <taxon>Rosoideae incertae sedis</taxon>
        <taxon>Rosa</taxon>
    </lineage>
</organism>
<comment type="similarity">
    <text evidence="1">Belongs to the Gfo/Idh/MocA family.</text>
</comment>
<dbReference type="Pfam" id="PF01408">
    <property type="entry name" value="GFO_IDH_MocA"/>
    <property type="match status" value="1"/>
</dbReference>
<proteinExistence type="inferred from homology"/>
<dbReference type="OrthoDB" id="64915at2759"/>
<protein>
    <submittedName>
        <fullName evidence="4">Putative glucose-fructose oxidoreductase</fullName>
        <ecNumber evidence="4">1.1.99.28</ecNumber>
    </submittedName>
</protein>
<dbReference type="Gene3D" id="3.40.50.720">
    <property type="entry name" value="NAD(P)-binding Rossmann-like Domain"/>
    <property type="match status" value="1"/>
</dbReference>
<dbReference type="GO" id="GO:0000166">
    <property type="term" value="F:nucleotide binding"/>
    <property type="evidence" value="ECO:0007669"/>
    <property type="project" value="InterPro"/>
</dbReference>
<dbReference type="InterPro" id="IPR036291">
    <property type="entry name" value="NAD(P)-bd_dom_sf"/>
</dbReference>
<comment type="caution">
    <text evidence="4">The sequence shown here is derived from an EMBL/GenBank/DDBJ whole genome shotgun (WGS) entry which is preliminary data.</text>
</comment>
<dbReference type="PANTHER" id="PTHR42840:SF5">
    <property type="entry name" value="NAD(P)-BINDING ROSSMANN-FOLD SUPERFAMILY PROTEIN"/>
    <property type="match status" value="1"/>
</dbReference>
<evidence type="ECO:0000259" key="2">
    <source>
        <dbReference type="Pfam" id="PF01408"/>
    </source>
</evidence>
<gene>
    <name evidence="4" type="ORF">RchiOBHm_Chr5g0078111</name>
</gene>
<accession>A0A2P6QM55</accession>
<dbReference type="EMBL" id="PDCK01000043">
    <property type="protein sequence ID" value="PRQ35265.1"/>
    <property type="molecule type" value="Genomic_DNA"/>
</dbReference>
<sequence>MAEAPQIAILGAGTFVKTQYIPRLAEISNLVNLKAIWSRSEESARGAVEIAGKHFPGVECKWGDQGLEEIIADSSILGVAVVLAGQAQVDFSLKLLKAGKNVLQEKPAAATTSELETAVSSYNSIVANTPNKPIWAVAENYRFEPAFVEGKKLMTEIGDVMSIQVIVEGSMNSSNPYFSSSWRRDFNGGFILDMGVHFVAGLRMLAGCEIVSVSATTSHVDETLPPPDNISSLFQLENGCSGIFVMVVSSRSPKIVWRFVGLKGTLEVERGNQDGRHGYVVTFYSADGQRKSSFYQFRGVTEEFIAFINDIKQATLEKGAGYEAEPRMSFLEGARDVAVLEAMLESGGKQGAPVHVKKF</sequence>
<dbReference type="InterPro" id="IPR000683">
    <property type="entry name" value="Gfo/Idh/MocA-like_OxRdtase_N"/>
</dbReference>
<evidence type="ECO:0000313" key="4">
    <source>
        <dbReference type="EMBL" id="PRQ35265.1"/>
    </source>
</evidence>
<dbReference type="EC" id="1.1.99.28" evidence="4"/>
<dbReference type="Proteomes" id="UP000238479">
    <property type="component" value="Chromosome 5"/>
</dbReference>
<keyword evidence="5" id="KW-1185">Reference proteome</keyword>
<evidence type="ECO:0000259" key="3">
    <source>
        <dbReference type="Pfam" id="PF22725"/>
    </source>
</evidence>
<evidence type="ECO:0000256" key="1">
    <source>
        <dbReference type="ARBA" id="ARBA00010928"/>
    </source>
</evidence>
<keyword evidence="4" id="KW-0560">Oxidoreductase</keyword>
<reference evidence="4 5" key="1">
    <citation type="journal article" date="2018" name="Nat. Genet.">
        <title>The Rosa genome provides new insights in the design of modern roses.</title>
        <authorList>
            <person name="Bendahmane M."/>
        </authorList>
    </citation>
    <scope>NUCLEOTIDE SEQUENCE [LARGE SCALE GENOMIC DNA]</scope>
    <source>
        <strain evidence="5">cv. Old Blush</strain>
    </source>
</reference>
<dbReference type="AlphaFoldDB" id="A0A2P6QM55"/>
<dbReference type="GO" id="GO:0047061">
    <property type="term" value="F:glucose-fructose oxidoreductase activity"/>
    <property type="evidence" value="ECO:0007669"/>
    <property type="project" value="UniProtKB-EC"/>
</dbReference>
<dbReference type="InterPro" id="IPR055170">
    <property type="entry name" value="GFO_IDH_MocA-like_dom"/>
</dbReference>
<dbReference type="Gene3D" id="3.30.360.10">
    <property type="entry name" value="Dihydrodipicolinate Reductase, domain 2"/>
    <property type="match status" value="1"/>
</dbReference>
<dbReference type="SUPFAM" id="SSF55347">
    <property type="entry name" value="Glyceraldehyde-3-phosphate dehydrogenase-like, C-terminal domain"/>
    <property type="match status" value="1"/>
</dbReference>
<dbReference type="SUPFAM" id="SSF51735">
    <property type="entry name" value="NAD(P)-binding Rossmann-fold domains"/>
    <property type="match status" value="1"/>
</dbReference>
<dbReference type="GO" id="GO:0005737">
    <property type="term" value="C:cytoplasm"/>
    <property type="evidence" value="ECO:0007669"/>
    <property type="project" value="TreeGrafter"/>
</dbReference>
<dbReference type="STRING" id="74649.A0A2P6QM55"/>
<feature type="domain" description="Gfo/Idh/MocA-like oxidoreductase N-terminal" evidence="2">
    <location>
        <begin position="7"/>
        <end position="119"/>
    </location>
</feature>
<name>A0A2P6QM55_ROSCH</name>
<dbReference type="GO" id="GO:0006740">
    <property type="term" value="P:NADPH regeneration"/>
    <property type="evidence" value="ECO:0007669"/>
    <property type="project" value="TreeGrafter"/>
</dbReference>
<dbReference type="PANTHER" id="PTHR42840">
    <property type="entry name" value="NAD(P)-BINDING ROSSMANN-FOLD SUPERFAMILY PROTEIN-RELATED"/>
    <property type="match status" value="1"/>
</dbReference>
<feature type="domain" description="GFO/IDH/MocA-like oxidoreductase" evidence="3">
    <location>
        <begin position="156"/>
        <end position="267"/>
    </location>
</feature>
<dbReference type="Gramene" id="PRQ35265">
    <property type="protein sequence ID" value="PRQ35265"/>
    <property type="gene ID" value="RchiOBHm_Chr5g0078111"/>
</dbReference>
<dbReference type="Pfam" id="PF22725">
    <property type="entry name" value="GFO_IDH_MocA_C3"/>
    <property type="match status" value="1"/>
</dbReference>
<dbReference type="FunFam" id="3.40.50.720:FF:000402">
    <property type="entry name" value="NAD-dependent dihydrogenase, Gfo/Idh/MocA family"/>
    <property type="match status" value="1"/>
</dbReference>